<feature type="chain" id="PRO_5001520769" evidence="1">
    <location>
        <begin position="20"/>
        <end position="74"/>
    </location>
</feature>
<dbReference type="AlphaFoldDB" id="A0A023FDE4"/>
<evidence type="ECO:0000313" key="2">
    <source>
        <dbReference type="EMBL" id="JAC18754.1"/>
    </source>
</evidence>
<accession>A0A023FDE4</accession>
<keyword evidence="1" id="KW-0732">Signal</keyword>
<dbReference type="EMBL" id="GBBK01005728">
    <property type="protein sequence ID" value="JAC18754.1"/>
    <property type="molecule type" value="mRNA"/>
</dbReference>
<proteinExistence type="evidence at transcript level"/>
<feature type="signal peptide" evidence="1">
    <location>
        <begin position="1"/>
        <end position="19"/>
    </location>
</feature>
<sequence length="74" mass="8230">MGWRASGFVFHAVVASVTCVSPAVVHVLSYIECTVTGSRFLNNMASFCAWVFQRRFGCRQETINVGNVVRLCLE</sequence>
<protein>
    <submittedName>
        <fullName evidence="2">Putative secreted protein</fullName>
    </submittedName>
</protein>
<evidence type="ECO:0000256" key="1">
    <source>
        <dbReference type="SAM" id="SignalP"/>
    </source>
</evidence>
<reference evidence="2" key="1">
    <citation type="submission" date="2014-03" db="EMBL/GenBank/DDBJ databases">
        <title>The sialotranscriptome of Amblyomma triste, Amblyomma parvum and Amblyomma cajennense ticks, uncovered by 454-based RNA-seq.</title>
        <authorList>
            <person name="Garcia G.R."/>
            <person name="Gardinassi L.G."/>
            <person name="Ribeiro J.M."/>
            <person name="Anatriello E."/>
            <person name="Ferreira B.R."/>
            <person name="Moreira H.N."/>
            <person name="Mafra C."/>
            <person name="Olegario M.M."/>
            <person name="Szabo P.J."/>
            <person name="Miranda-Santos I.K."/>
            <person name="Maruyama S.R."/>
        </authorList>
    </citation>
    <scope>NUCLEOTIDE SEQUENCE</scope>
    <source>
        <strain evidence="2">Uberlandia</strain>
        <tissue evidence="2">Salivary glands</tissue>
    </source>
</reference>
<organism evidence="2">
    <name type="scientific">Amblyomma cajennense</name>
    <name type="common">Cayenne tick</name>
    <name type="synonym">Acarus cajennensis</name>
    <dbReference type="NCBI Taxonomy" id="34607"/>
    <lineage>
        <taxon>Eukaryota</taxon>
        <taxon>Metazoa</taxon>
        <taxon>Ecdysozoa</taxon>
        <taxon>Arthropoda</taxon>
        <taxon>Chelicerata</taxon>
        <taxon>Arachnida</taxon>
        <taxon>Acari</taxon>
        <taxon>Parasitiformes</taxon>
        <taxon>Ixodida</taxon>
        <taxon>Ixodoidea</taxon>
        <taxon>Ixodidae</taxon>
        <taxon>Amblyomminae</taxon>
        <taxon>Amblyomma</taxon>
    </lineage>
</organism>
<name>A0A023FDE4_AMBCJ</name>